<name>A0A7J9KP79_GOSSC</name>
<dbReference type="Gene3D" id="3.30.420.10">
    <property type="entry name" value="Ribonuclease H-like superfamily/Ribonuclease H"/>
    <property type="match status" value="1"/>
</dbReference>
<gene>
    <name evidence="2" type="ORF">Goshw_000648</name>
</gene>
<dbReference type="AlphaFoldDB" id="A0A7J9KP79"/>
<protein>
    <recommendedName>
        <fullName evidence="1">RNase H type-1 domain-containing protein</fullName>
    </recommendedName>
</protein>
<accession>A0A7J9KP79</accession>
<organism evidence="2 3">
    <name type="scientific">Gossypium schwendimanii</name>
    <name type="common">Cotton</name>
    <dbReference type="NCBI Taxonomy" id="34291"/>
    <lineage>
        <taxon>Eukaryota</taxon>
        <taxon>Viridiplantae</taxon>
        <taxon>Streptophyta</taxon>
        <taxon>Embryophyta</taxon>
        <taxon>Tracheophyta</taxon>
        <taxon>Spermatophyta</taxon>
        <taxon>Magnoliopsida</taxon>
        <taxon>eudicotyledons</taxon>
        <taxon>Gunneridae</taxon>
        <taxon>Pentapetalae</taxon>
        <taxon>rosids</taxon>
        <taxon>malvids</taxon>
        <taxon>Malvales</taxon>
        <taxon>Malvaceae</taxon>
        <taxon>Malvoideae</taxon>
        <taxon>Gossypium</taxon>
    </lineage>
</organism>
<dbReference type="InterPro" id="IPR036397">
    <property type="entry name" value="RNaseH_sf"/>
</dbReference>
<comment type="caution">
    <text evidence="2">The sequence shown here is derived from an EMBL/GenBank/DDBJ whole genome shotgun (WGS) entry which is preliminary data.</text>
</comment>
<feature type="non-terminal residue" evidence="2">
    <location>
        <position position="143"/>
    </location>
</feature>
<dbReference type="EMBL" id="JABFAF010000002">
    <property type="protein sequence ID" value="MBA0848325.1"/>
    <property type="molecule type" value="Genomic_DNA"/>
</dbReference>
<dbReference type="SUPFAM" id="SSF53098">
    <property type="entry name" value="Ribonuclease H-like"/>
    <property type="match status" value="1"/>
</dbReference>
<feature type="domain" description="RNase H type-1" evidence="1">
    <location>
        <begin position="31"/>
        <end position="107"/>
    </location>
</feature>
<dbReference type="CDD" id="cd06222">
    <property type="entry name" value="RNase_H_like"/>
    <property type="match status" value="1"/>
</dbReference>
<sequence>QYDLSHNGSKQNKHSFDARAPLTNNWIHLFTDGAMRRGSRSNFVDRVLRDQNGNWILGYNHYLGKCTVFKVELWRILDGILILLSKSFNKVTIQIDNLEVVKALQEDNLVADCSAKLSLGWKIALQIYDDAPNEVLEVLQQDK</sequence>
<dbReference type="InterPro" id="IPR002156">
    <property type="entry name" value="RNaseH_domain"/>
</dbReference>
<reference evidence="2 3" key="1">
    <citation type="journal article" date="2019" name="Genome Biol. Evol.">
        <title>Insights into the evolution of the New World diploid cottons (Gossypium, subgenus Houzingenia) based on genome sequencing.</title>
        <authorList>
            <person name="Grover C.E."/>
            <person name="Arick M.A. 2nd"/>
            <person name="Thrash A."/>
            <person name="Conover J.L."/>
            <person name="Sanders W.S."/>
            <person name="Peterson D.G."/>
            <person name="Frelichowski J.E."/>
            <person name="Scheffler J.A."/>
            <person name="Scheffler B.E."/>
            <person name="Wendel J.F."/>
        </authorList>
    </citation>
    <scope>NUCLEOTIDE SEQUENCE [LARGE SCALE GENOMIC DNA]</scope>
    <source>
        <strain evidence="2">1</strain>
        <tissue evidence="2">Leaf</tissue>
    </source>
</reference>
<dbReference type="InterPro" id="IPR053151">
    <property type="entry name" value="RNase_H-like"/>
</dbReference>
<dbReference type="PANTHER" id="PTHR47723">
    <property type="entry name" value="OS05G0353850 PROTEIN"/>
    <property type="match status" value="1"/>
</dbReference>
<evidence type="ECO:0000259" key="1">
    <source>
        <dbReference type="Pfam" id="PF13456"/>
    </source>
</evidence>
<dbReference type="GO" id="GO:0003676">
    <property type="term" value="F:nucleic acid binding"/>
    <property type="evidence" value="ECO:0007669"/>
    <property type="project" value="InterPro"/>
</dbReference>
<dbReference type="OrthoDB" id="1002608at2759"/>
<dbReference type="InterPro" id="IPR044730">
    <property type="entry name" value="RNase_H-like_dom_plant"/>
</dbReference>
<proteinExistence type="predicted"/>
<dbReference type="GO" id="GO:0004523">
    <property type="term" value="F:RNA-DNA hybrid ribonuclease activity"/>
    <property type="evidence" value="ECO:0007669"/>
    <property type="project" value="InterPro"/>
</dbReference>
<evidence type="ECO:0000313" key="3">
    <source>
        <dbReference type="Proteomes" id="UP000593576"/>
    </source>
</evidence>
<dbReference type="Proteomes" id="UP000593576">
    <property type="component" value="Unassembled WGS sequence"/>
</dbReference>
<feature type="non-terminal residue" evidence="2">
    <location>
        <position position="1"/>
    </location>
</feature>
<dbReference type="InterPro" id="IPR012337">
    <property type="entry name" value="RNaseH-like_sf"/>
</dbReference>
<dbReference type="Pfam" id="PF13456">
    <property type="entry name" value="RVT_3"/>
    <property type="match status" value="1"/>
</dbReference>
<dbReference type="PANTHER" id="PTHR47723:SF13">
    <property type="entry name" value="PUTATIVE-RELATED"/>
    <property type="match status" value="1"/>
</dbReference>
<keyword evidence="3" id="KW-1185">Reference proteome</keyword>
<evidence type="ECO:0000313" key="2">
    <source>
        <dbReference type="EMBL" id="MBA0848325.1"/>
    </source>
</evidence>